<dbReference type="PANTHER" id="PTHR31264">
    <property type="entry name" value="OS07G0554500 PROTEIN-RELATED"/>
    <property type="match status" value="1"/>
</dbReference>
<accession>N1QX17</accession>
<organism evidence="1">
    <name type="scientific">Aegilops tauschii</name>
    <name type="common">Tausch's goatgrass</name>
    <name type="synonym">Aegilops squarrosa</name>
    <dbReference type="NCBI Taxonomy" id="37682"/>
    <lineage>
        <taxon>Eukaryota</taxon>
        <taxon>Viridiplantae</taxon>
        <taxon>Streptophyta</taxon>
        <taxon>Embryophyta</taxon>
        <taxon>Tracheophyta</taxon>
        <taxon>Spermatophyta</taxon>
        <taxon>Magnoliopsida</taxon>
        <taxon>Liliopsida</taxon>
        <taxon>Poales</taxon>
        <taxon>Poaceae</taxon>
        <taxon>BOP clade</taxon>
        <taxon>Pooideae</taxon>
        <taxon>Triticodae</taxon>
        <taxon>Triticeae</taxon>
        <taxon>Triticinae</taxon>
        <taxon>Aegilops</taxon>
    </lineage>
</organism>
<proteinExistence type="predicted"/>
<protein>
    <submittedName>
        <fullName evidence="1">Uncharacterized protein</fullName>
    </submittedName>
</protein>
<reference evidence="1" key="1">
    <citation type="submission" date="2015-06" db="UniProtKB">
        <authorList>
            <consortium name="EnsemblPlants"/>
        </authorList>
    </citation>
    <scope>IDENTIFICATION</scope>
</reference>
<dbReference type="PANTHER" id="PTHR31264:SF19">
    <property type="entry name" value="F-BOX DOMAIN-CONTAINING PROTEIN"/>
    <property type="match status" value="1"/>
</dbReference>
<dbReference type="AlphaFoldDB" id="N1QX17"/>
<dbReference type="EnsemblPlants" id="EMT16032">
    <property type="protein sequence ID" value="EMT16032"/>
    <property type="gene ID" value="F775_06105"/>
</dbReference>
<sequence length="387" mass="44465">MRICCYMEDGYEVSILMDFGELAPRDRPTWTERERCNAAEFHLAVCDPLSSRSVLLPTIPEELAVQPQDYLREFEPVLAPNTSEDGEEEHFKVICIAKYHTKLVLFVFPSTTMQWSMVEPPISPSLEHMSCFDCVRGCFYWTEPYRWSDHLMVLDTRTMRFSTVDLLTGYHMELRGLPDQSFDRRRPNAVVLGREGTLEMFSLVRQHGSFALYHTSLQNNSQEWKLEKVIQLPRQYHDYSISTVGAAEGFLFFRGTLEDIPVENVNVDCYSMEVSEKKITYYFGKLISFAPYLMRENGFHACFFIFSDLRHLILVYSGSTSLVILSNFTSFIQQNDGVQNKNVAQPEIMAFTLASLCTLSSLALILLGPEPYIWSRMADVQDGADVV</sequence>
<evidence type="ECO:0000313" key="1">
    <source>
        <dbReference type="EnsemblPlants" id="EMT16032"/>
    </source>
</evidence>
<dbReference type="ExpressionAtlas" id="N1QX17">
    <property type="expression patterns" value="baseline"/>
</dbReference>
<name>N1QX17_AEGTA</name>